<accession>A0A813MXP0</accession>
<evidence type="ECO:0000256" key="4">
    <source>
        <dbReference type="PIRSR" id="PIRSR613078-1"/>
    </source>
</evidence>
<dbReference type="Proteomes" id="UP000663879">
    <property type="component" value="Unassembled WGS sequence"/>
</dbReference>
<evidence type="ECO:0000256" key="6">
    <source>
        <dbReference type="SAM" id="MobiDB-lite"/>
    </source>
</evidence>
<feature type="active site" description="Proton donor/acceptor" evidence="4">
    <location>
        <position position="399"/>
    </location>
</feature>
<dbReference type="EMBL" id="CAJNOC010000184">
    <property type="protein sequence ID" value="CAF0724030.1"/>
    <property type="molecule type" value="Genomic_DNA"/>
</dbReference>
<evidence type="ECO:0000256" key="5">
    <source>
        <dbReference type="PIRSR" id="PIRSR613078-2"/>
    </source>
</evidence>
<dbReference type="FunFam" id="3.40.50.1240:FF:000001">
    <property type="entry name" value="6-phosphofructo-2-kinase/fructose-2, 6-bisphosphatase 3 isoform 2"/>
    <property type="match status" value="1"/>
</dbReference>
<dbReference type="InterPro" id="IPR001345">
    <property type="entry name" value="PG/BPGM_mutase_AS"/>
</dbReference>
<protein>
    <recommendedName>
        <fullName evidence="7">6-phosphofructo-2-kinase domain-containing protein</fullName>
    </recommendedName>
</protein>
<dbReference type="Pfam" id="PF00300">
    <property type="entry name" value="His_Phos_1"/>
    <property type="match status" value="1"/>
</dbReference>
<evidence type="ECO:0000313" key="9">
    <source>
        <dbReference type="Proteomes" id="UP000663879"/>
    </source>
</evidence>
<organism evidence="8 9">
    <name type="scientific">Brachionus calyciflorus</name>
    <dbReference type="NCBI Taxonomy" id="104777"/>
    <lineage>
        <taxon>Eukaryota</taxon>
        <taxon>Metazoa</taxon>
        <taxon>Spiralia</taxon>
        <taxon>Gnathifera</taxon>
        <taxon>Rotifera</taxon>
        <taxon>Eurotatoria</taxon>
        <taxon>Monogononta</taxon>
        <taxon>Pseudotrocha</taxon>
        <taxon>Ploima</taxon>
        <taxon>Brachionidae</taxon>
        <taxon>Brachionus</taxon>
    </lineage>
</organism>
<dbReference type="AlphaFoldDB" id="A0A813MXP0"/>
<dbReference type="GO" id="GO:0005829">
    <property type="term" value="C:cytosol"/>
    <property type="evidence" value="ECO:0007669"/>
    <property type="project" value="TreeGrafter"/>
</dbReference>
<feature type="compositionally biased region" description="Polar residues" evidence="6">
    <location>
        <begin position="68"/>
        <end position="86"/>
    </location>
</feature>
<dbReference type="InterPro" id="IPR003094">
    <property type="entry name" value="6Pfruct_kin"/>
</dbReference>
<dbReference type="InterPro" id="IPR029033">
    <property type="entry name" value="His_PPase_superfam"/>
</dbReference>
<dbReference type="GO" id="GO:0004331">
    <property type="term" value="F:fructose-2,6-bisphosphate 2-phosphatase activity"/>
    <property type="evidence" value="ECO:0007669"/>
    <property type="project" value="TreeGrafter"/>
</dbReference>
<dbReference type="PRINTS" id="PR00991">
    <property type="entry name" value="6PFRUCTKNASE"/>
</dbReference>
<dbReference type="OrthoDB" id="267323at2759"/>
<proteinExistence type="inferred from homology"/>
<keyword evidence="9" id="KW-1185">Reference proteome</keyword>
<comment type="similarity">
    <text evidence="1">In the C-terminal section; belongs to the phosphoglycerate mutase family.</text>
</comment>
<dbReference type="InterPro" id="IPR013079">
    <property type="entry name" value="6Phosfructo_kin"/>
</dbReference>
<evidence type="ECO:0000256" key="2">
    <source>
        <dbReference type="ARBA" id="ARBA00022741"/>
    </source>
</evidence>
<dbReference type="SUPFAM" id="SSF53254">
    <property type="entry name" value="Phosphoglycerate mutase-like"/>
    <property type="match status" value="1"/>
</dbReference>
<keyword evidence="2" id="KW-0547">Nucleotide-binding</keyword>
<dbReference type="SMART" id="SM00855">
    <property type="entry name" value="PGAM"/>
    <property type="match status" value="1"/>
</dbReference>
<comment type="caution">
    <text evidence="8">The sequence shown here is derived from an EMBL/GenBank/DDBJ whole genome shotgun (WGS) entry which is preliminary data.</text>
</comment>
<dbReference type="PIRSF" id="PIRSF000709">
    <property type="entry name" value="6PFK_2-Ptase"/>
    <property type="match status" value="1"/>
</dbReference>
<dbReference type="CDD" id="cd07067">
    <property type="entry name" value="HP_PGM_like"/>
    <property type="match status" value="1"/>
</dbReference>
<evidence type="ECO:0000313" key="8">
    <source>
        <dbReference type="EMBL" id="CAF0724030.1"/>
    </source>
</evidence>
<evidence type="ECO:0000256" key="3">
    <source>
        <dbReference type="ARBA" id="ARBA00022840"/>
    </source>
</evidence>
<feature type="binding site" evidence="5">
    <location>
        <position position="379"/>
    </location>
    <ligand>
        <name>substrate</name>
    </ligand>
</feature>
<dbReference type="FunFam" id="3.40.50.300:FF:000644">
    <property type="entry name" value="GpmB, Fructose-2,6-bisphosphatase"/>
    <property type="match status" value="1"/>
</dbReference>
<dbReference type="SUPFAM" id="SSF52540">
    <property type="entry name" value="P-loop containing nucleoside triphosphate hydrolases"/>
    <property type="match status" value="1"/>
</dbReference>
<dbReference type="GO" id="GO:0006003">
    <property type="term" value="P:fructose 2,6-bisphosphate metabolic process"/>
    <property type="evidence" value="ECO:0007669"/>
    <property type="project" value="InterPro"/>
</dbReference>
<feature type="domain" description="6-phosphofructo-2-kinase" evidence="7">
    <location>
        <begin position="108"/>
        <end position="322"/>
    </location>
</feature>
<evidence type="ECO:0000259" key="7">
    <source>
        <dbReference type="Pfam" id="PF01591"/>
    </source>
</evidence>
<dbReference type="Gene3D" id="3.40.50.300">
    <property type="entry name" value="P-loop containing nucleotide triphosphate hydrolases"/>
    <property type="match status" value="1"/>
</dbReference>
<dbReference type="PROSITE" id="PS00175">
    <property type="entry name" value="PG_MUTASE"/>
    <property type="match status" value="1"/>
</dbReference>
<sequence>METNLVEITQQTKTSHEDLTQNGHVYFETTSSSDETETSSASLSANNTPPTDSNLNKYIQKERSSSISYKTALSQDRSTNKSTSKTGSDRSLSDIFGRTFISACRDKLVRTPTVICMIGLPARGKTYISRKLARYLTWIGVKTKVFNVGEYRREAFHDYASKEFFDPENKEFVEIRNNCAKRALEDMCSWLNNEGEVAIFDATNTSRERRELVYDYCTKNFCFRLFFVESICDDPKVIESNVKEVKISSPDYKNVDSQMAVTDFLERIRLYEMLYEPIDEIRDKNYSFIKIFNVGERFLVNRVIGHIQSRVVYFLMNIHVLPRTIYLTRHGESDMNLKQRIGGNPNLSPRGRCYSEKLAEFVKKENLADLVVWTSQMKRTIQTASKIDAPKEQWKALNEIYAGICEEMTYEEIASKFPDEFAMRDQDKYHYRYPNGESYQDLVQRLEPVIMELERQENVLVVCHQAVMRCILAYYMNKTSDELPYLEVPLHTVIKLSPTAYGCHVEEIKLNVEAVSTHRERPKNCKKFRTLSEALETQPRPIILSPQANINGLNNNNVKTSNKNLAHPSVKVVQRSDSINETDESGNEVYDKNDPINCIESLLV</sequence>
<dbReference type="PANTHER" id="PTHR10606:SF44">
    <property type="entry name" value="6-PHOSPHOFRUCTO 2-KINASE_FRUCTOSE 2,6-BISPHOSPHATASE LONG FORM"/>
    <property type="match status" value="1"/>
</dbReference>
<dbReference type="Gene3D" id="3.40.50.1240">
    <property type="entry name" value="Phosphoglycerate mutase-like"/>
    <property type="match status" value="1"/>
</dbReference>
<feature type="active site" description="Tele-phosphohistidine intermediate" evidence="4">
    <location>
        <position position="330"/>
    </location>
</feature>
<feature type="compositionally biased region" description="Polar residues" evidence="6">
    <location>
        <begin position="1"/>
        <end position="13"/>
    </location>
</feature>
<feature type="binding site" evidence="5">
    <location>
        <begin position="329"/>
        <end position="336"/>
    </location>
    <ligand>
        <name>substrate</name>
    </ligand>
</feature>
<dbReference type="Pfam" id="PF01591">
    <property type="entry name" value="6PF2K"/>
    <property type="match status" value="1"/>
</dbReference>
<feature type="region of interest" description="Disordered" evidence="6">
    <location>
        <begin position="68"/>
        <end position="90"/>
    </location>
</feature>
<evidence type="ECO:0000256" key="1">
    <source>
        <dbReference type="ARBA" id="ARBA00008408"/>
    </source>
</evidence>
<keyword evidence="3" id="KW-0067">ATP-binding</keyword>
<dbReference type="InterPro" id="IPR013078">
    <property type="entry name" value="His_Pase_superF_clade-1"/>
</dbReference>
<dbReference type="GO" id="GO:0003873">
    <property type="term" value="F:6-phosphofructo-2-kinase activity"/>
    <property type="evidence" value="ECO:0007669"/>
    <property type="project" value="InterPro"/>
</dbReference>
<feature type="region of interest" description="Disordered" evidence="6">
    <location>
        <begin position="1"/>
        <end position="56"/>
    </location>
</feature>
<dbReference type="PANTHER" id="PTHR10606">
    <property type="entry name" value="6-PHOSPHOFRUCTO-2-KINASE/FRUCTOSE-2,6-BISPHOSPHATASE"/>
    <property type="match status" value="1"/>
</dbReference>
<reference evidence="8" key="1">
    <citation type="submission" date="2021-02" db="EMBL/GenBank/DDBJ databases">
        <authorList>
            <person name="Nowell W R."/>
        </authorList>
    </citation>
    <scope>NUCLEOTIDE SEQUENCE</scope>
    <source>
        <strain evidence="8">Ploen Becks lab</strain>
    </source>
</reference>
<dbReference type="GO" id="GO:0005524">
    <property type="term" value="F:ATP binding"/>
    <property type="evidence" value="ECO:0007669"/>
    <property type="project" value="UniProtKB-KW"/>
</dbReference>
<gene>
    <name evidence="8" type="ORF">OXX778_LOCUS2383</name>
</gene>
<dbReference type="InterPro" id="IPR027417">
    <property type="entry name" value="P-loop_NTPase"/>
</dbReference>
<dbReference type="GO" id="GO:0006000">
    <property type="term" value="P:fructose metabolic process"/>
    <property type="evidence" value="ECO:0007669"/>
    <property type="project" value="InterPro"/>
</dbReference>
<feature type="compositionally biased region" description="Low complexity" evidence="6">
    <location>
        <begin position="29"/>
        <end position="48"/>
    </location>
</feature>
<name>A0A813MXP0_9BILA</name>